<dbReference type="RefSeq" id="WP_187467376.1">
    <property type="nucleotide sequence ID" value="NZ_JACSIT010000135.1"/>
</dbReference>
<evidence type="ECO:0008006" key="3">
    <source>
        <dbReference type="Google" id="ProtNLM"/>
    </source>
</evidence>
<dbReference type="EMBL" id="JACSIT010000135">
    <property type="protein sequence ID" value="MBC6995338.1"/>
    <property type="molecule type" value="Genomic_DNA"/>
</dbReference>
<evidence type="ECO:0000313" key="1">
    <source>
        <dbReference type="EMBL" id="MBC6995338.1"/>
    </source>
</evidence>
<dbReference type="Proteomes" id="UP000650081">
    <property type="component" value="Unassembled WGS sequence"/>
</dbReference>
<gene>
    <name evidence="1" type="ORF">H9S92_14285</name>
</gene>
<organism evidence="1 2">
    <name type="scientific">Neolewinella lacunae</name>
    <dbReference type="NCBI Taxonomy" id="1517758"/>
    <lineage>
        <taxon>Bacteria</taxon>
        <taxon>Pseudomonadati</taxon>
        <taxon>Bacteroidota</taxon>
        <taxon>Saprospiria</taxon>
        <taxon>Saprospirales</taxon>
        <taxon>Lewinellaceae</taxon>
        <taxon>Neolewinella</taxon>
    </lineage>
</organism>
<evidence type="ECO:0000313" key="2">
    <source>
        <dbReference type="Proteomes" id="UP000650081"/>
    </source>
</evidence>
<sequence length="397" mass="45142">MKHTTLIPLLYFFALSIFLLPACTSVQELVESGNYEETIRLAQDRLTGRQKKDPKLVAALETAFNKATAEDLETARRLSESGNADWPRVHSIYDKMLRRQDALKPLLPLTDKRGYQAEFRFARVDGLLDEAAENAAAQIYEQGLRLLETGRAGDKASARAAYAEFERIPRYRRNYRDTEQLQLESEQLGIVHIAVAVLNRSGAYLPRGFEEELLRVRTDGMDDQWRVYDFSKSPAKSYDYDAQIVIRNIQVSPERVNERTYIDEKEITDGTEYVLDGNGNVAKDSLGNDITRPRQVIIRADVIEVLQTKSALVSGSLVLFDNVRQRVVEEADLTAEAVFENYASTFRGDRRALSNDSRRNIGNQPTNFPTDEQLILDAAEALKPQLQERLARSYRTI</sequence>
<accession>A0A923T9R3</accession>
<keyword evidence="2" id="KW-1185">Reference proteome</keyword>
<comment type="caution">
    <text evidence="1">The sequence shown here is derived from an EMBL/GenBank/DDBJ whole genome shotgun (WGS) entry which is preliminary data.</text>
</comment>
<reference evidence="1" key="1">
    <citation type="submission" date="2020-08" db="EMBL/GenBank/DDBJ databases">
        <title>Lewinella bacteria from marine environments.</title>
        <authorList>
            <person name="Zhong Y."/>
        </authorList>
    </citation>
    <scope>NUCLEOTIDE SEQUENCE</scope>
    <source>
        <strain evidence="1">KCTC 42187</strain>
    </source>
</reference>
<dbReference type="AlphaFoldDB" id="A0A923T9R3"/>
<name>A0A923T9R3_9BACT</name>
<proteinExistence type="predicted"/>
<protein>
    <recommendedName>
        <fullName evidence="3">Lipoprotein</fullName>
    </recommendedName>
</protein>